<proteinExistence type="predicted"/>
<evidence type="ECO:0000313" key="2">
    <source>
        <dbReference type="EMBL" id="PPC77592.1"/>
    </source>
</evidence>
<gene>
    <name evidence="2" type="ORF">C4K68_09535</name>
</gene>
<dbReference type="Proteomes" id="UP000238196">
    <property type="component" value="Unassembled WGS sequence"/>
</dbReference>
<feature type="compositionally biased region" description="Polar residues" evidence="1">
    <location>
        <begin position="450"/>
        <end position="472"/>
    </location>
</feature>
<dbReference type="EMBL" id="PRLP01000029">
    <property type="protein sequence ID" value="PPC77592.1"/>
    <property type="molecule type" value="Genomic_DNA"/>
</dbReference>
<sequence length="500" mass="55487">MLDMDKNDLVQAALGTVATYCDHAKTTDAVGFSQAHSFMGHHLATYPLPLWDTSVALSAWQLTGTYFKQIAKLGNFNSEQLDYFRSARELSSSGLKKEDVGHLFTSAHSQADGGLLILAAHKPLRVALQYLASLPDLAEHIERHEKNPEAFVCIGPARDLVYKMCCALYLPETFYQCSDDYGLPEVIRDEYDPAEMGTVIGGLVERYHQGSLIDGKLFAVEKDAVGVHFDYAPHVKDQLAHKLRILSENSSMHFQLQFHKVNATGTERNYYQIQMTPKPTQPQPAVESAVQTASLILRSAVGEVCFRNELSPDELSDVLRQQIATIHALRVDAVSTGKKHAPAEHLICDLRESDTRHPRMNTRAVAVLEFPYSSEIVAELNAIRQLGFNAVFHNADNRPQWQIECNGMTRSSDSDQLSHFLEKYGFTNAAPLFMADLSQRIGLKASLQRDSGSASYSPSNEGVTVTSGSKQALSFDDDDDEDFLNDQVVIVRTPASHRPS</sequence>
<evidence type="ECO:0000256" key="1">
    <source>
        <dbReference type="SAM" id="MobiDB-lite"/>
    </source>
</evidence>
<protein>
    <submittedName>
        <fullName evidence="2">Uncharacterized protein</fullName>
    </submittedName>
</protein>
<name>A0A2S5KSE2_9PROT</name>
<comment type="caution">
    <text evidence="2">The sequence shown here is derived from an EMBL/GenBank/DDBJ whole genome shotgun (WGS) entry which is preliminary data.</text>
</comment>
<feature type="region of interest" description="Disordered" evidence="1">
    <location>
        <begin position="450"/>
        <end position="480"/>
    </location>
</feature>
<dbReference type="AlphaFoldDB" id="A0A2S5KSE2"/>
<accession>A0A2S5KSE2</accession>
<evidence type="ECO:0000313" key="3">
    <source>
        <dbReference type="Proteomes" id="UP000238196"/>
    </source>
</evidence>
<organism evidence="2 3">
    <name type="scientific">Proteobacteria bacterium 228</name>
    <dbReference type="NCBI Taxonomy" id="2083153"/>
    <lineage>
        <taxon>Bacteria</taxon>
        <taxon>Pseudomonadati</taxon>
        <taxon>Pseudomonadota</taxon>
    </lineage>
</organism>
<reference evidence="2 3" key="1">
    <citation type="submission" date="2018-02" db="EMBL/GenBank/DDBJ databases">
        <title>novel marine gammaproteobacteria from coastal saline agro ecosystem.</title>
        <authorList>
            <person name="Krishnan R."/>
            <person name="Ramesh Kumar N."/>
        </authorList>
    </citation>
    <scope>NUCLEOTIDE SEQUENCE [LARGE SCALE GENOMIC DNA]</scope>
    <source>
        <strain evidence="2 3">228</strain>
    </source>
</reference>